<protein>
    <submittedName>
        <fullName evidence="1">13276_t:CDS:1</fullName>
    </submittedName>
</protein>
<reference evidence="1" key="1">
    <citation type="submission" date="2021-06" db="EMBL/GenBank/DDBJ databases">
        <authorList>
            <person name="Kallberg Y."/>
            <person name="Tangrot J."/>
            <person name="Rosling A."/>
        </authorList>
    </citation>
    <scope>NUCLEOTIDE SEQUENCE</scope>
    <source>
        <strain evidence="1">IL203A</strain>
    </source>
</reference>
<dbReference type="Proteomes" id="UP000789702">
    <property type="component" value="Unassembled WGS sequence"/>
</dbReference>
<gene>
    <name evidence="1" type="ORF">DHETER_LOCUS86</name>
</gene>
<keyword evidence="2" id="KW-1185">Reference proteome</keyword>
<name>A0ACA9JVK3_9GLOM</name>
<comment type="caution">
    <text evidence="1">The sequence shown here is derived from an EMBL/GenBank/DDBJ whole genome shotgun (WGS) entry which is preliminary data.</text>
</comment>
<accession>A0ACA9JVK3</accession>
<evidence type="ECO:0000313" key="2">
    <source>
        <dbReference type="Proteomes" id="UP000789702"/>
    </source>
</evidence>
<sequence>MCKNLEMIFLQSPSISQLLNQYVRDFIFKAKNGPQSNVFLTTVYNVNLHKIFTAFHVTKLGGQLRKDTAISIDSDFSLATNNVSETSLVSNINDDNSYKFLFNYKAFQKTRESIHNIDDDVTTNDIKDDSSFITFVNNNQLVEQSTTLITKKPTAKILVRFICSKCFQSESGHLFERKGTGLTAIAESNDEELKQETLNKMTIVLSKAYHPTTKNNKQNITNQLTLMPSLLLKDDYQLEKLLILEDQSNKLGEAFGYAIWNIRSNIIQNKTVLEFPESFDQYPKASPKDYLFEIGTSTFTNQMNLKFENTFHSLLTCGEKELDVDKVFEELIKYIAIKPGCQVPAPNVVILEPGNNPCSDEAIYKACEMFFDDIGKKTNRHGKIDIVADKAIFRRLISYHEKHPDTNILLGAWHMNKEMCSEDELKLLISSIQTERERLDLLLHGYVGDDIIIPKDRKIISCYIIINSLKSSLIQVFTQQNFTELFKNATEYIAEGFNNLFTCYDLERQAELLNNFTNEKVENVAKRKRRHLTKSEQEIFAKLIELNELSAEEISRVFVEICTLPDTKPEDWDIKRIRTPFLWRHPFKLAKKPCPELIEIYTSLFDKRVKCELKVEGINIPILTGPKVFDYPSFLRGFRFDDLYESTSAWLQDGYDKGRQIKRESEVFDDLRVIKILVNELCKLFFSKTRVIESLSLNTQRLVGLIDRRFWSHHPGDIQYTPTSFEDFRGAYGFDDLLKLPSYFGASTCLPFLQKFEYGGDATDGKIMEVLSMICKNLDTLEISFSSWQRKHADPMMMLSLLQAQHSLKRVVLRRGGSNCLPVLIEGLKSQANSLNYLEFNGADFRISVSLEALSYCVNLETLIFDRCLGLSDDIVEPLSTATFSRLKKFVFRKSIGFRDLRTILAPAIQNIPPNAPFPVMPVPSISSIHPKRTSSLNHPLALMIQNTDGNLQDIRLGKKVWNVRRPLGIVARGVGDFPPPSVLSTISMYCPKLVVIETHVSRETLPYFQAVLETCIHIEQMHISIGTELMDDEVFWKDMSLRLPVKLRNLMIVIEGTFWLMVLHWLLGNCKAPLELLQFPRSNCIDDEYLCIITQYAKRIGTLKRLALAKRTKVTSEGMRRALMVLESVTKTGEWVGNDDNLR</sequence>
<dbReference type="EMBL" id="CAJVPU010000035">
    <property type="protein sequence ID" value="CAG8438548.1"/>
    <property type="molecule type" value="Genomic_DNA"/>
</dbReference>
<evidence type="ECO:0000313" key="1">
    <source>
        <dbReference type="EMBL" id="CAG8438548.1"/>
    </source>
</evidence>
<proteinExistence type="predicted"/>
<organism evidence="1 2">
    <name type="scientific">Dentiscutata heterogama</name>
    <dbReference type="NCBI Taxonomy" id="1316150"/>
    <lineage>
        <taxon>Eukaryota</taxon>
        <taxon>Fungi</taxon>
        <taxon>Fungi incertae sedis</taxon>
        <taxon>Mucoromycota</taxon>
        <taxon>Glomeromycotina</taxon>
        <taxon>Glomeromycetes</taxon>
        <taxon>Diversisporales</taxon>
        <taxon>Gigasporaceae</taxon>
        <taxon>Dentiscutata</taxon>
    </lineage>
</organism>